<evidence type="ECO:0000259" key="1">
    <source>
        <dbReference type="Pfam" id="PF00717"/>
    </source>
</evidence>
<dbReference type="Gene3D" id="2.10.109.10">
    <property type="entry name" value="Umud Fragment, subunit A"/>
    <property type="match status" value="1"/>
</dbReference>
<dbReference type="CDD" id="cd06529">
    <property type="entry name" value="S24_LexA-like"/>
    <property type="match status" value="1"/>
</dbReference>
<name>A0AAP8NKX5_9BACT</name>
<evidence type="ECO:0000313" key="3">
    <source>
        <dbReference type="Proteomes" id="UP000235914"/>
    </source>
</evidence>
<accession>A0AAP8NKX5</accession>
<feature type="domain" description="Peptidase S24/S26A/S26B/S26C" evidence="1">
    <location>
        <begin position="142"/>
        <end position="247"/>
    </location>
</feature>
<reference evidence="2 3" key="1">
    <citation type="journal article" date="2017" name="BMC Genomics">
        <title>Genome sequencing of 39 Akkermansia muciniphila isolates reveals its population structure, genomic and functional diverisity, and global distribution in mammalian gut microbiotas.</title>
        <authorList>
            <person name="Guo X."/>
            <person name="Li S."/>
            <person name="Zhang J."/>
            <person name="Wu F."/>
            <person name="Li X."/>
            <person name="Wu D."/>
            <person name="Zhang M."/>
            <person name="Ou Z."/>
            <person name="Jie Z."/>
            <person name="Yan Q."/>
            <person name="Li P."/>
            <person name="Yi J."/>
            <person name="Peng Y."/>
        </authorList>
    </citation>
    <scope>NUCLEOTIDE SEQUENCE [LARGE SCALE GENOMIC DNA]</scope>
    <source>
        <strain evidence="2 3">GP43</strain>
    </source>
</reference>
<sequence>MTPTKGDVKHWLKAIGKNRDWLAMECGTEKGTVNNWLSPSGPFPASAMLKIQSLMSQYKTVQPEDEPVQTNRLVLEITEERMRKYERAASEKGVPLRQWLTDLADEAAEERQLRPTHSPLVPLVRQFPSHAGHARREYSTQIIGNIAAGSLAESDTVPSTIYMERPLGKNEYVVRVEGKSMEPLIPDGSLVIMRRHTAPSIPKPGTIVEYNDGRGVTLKKLIRRTNAETGKTEYVLQPINPAFKDITPMDGGSISGIYMETLVNYRKG</sequence>
<dbReference type="InterPro" id="IPR039418">
    <property type="entry name" value="LexA-like"/>
</dbReference>
<proteinExistence type="predicted"/>
<dbReference type="InterPro" id="IPR036286">
    <property type="entry name" value="LexA/Signal_pep-like_sf"/>
</dbReference>
<dbReference type="RefSeq" id="WP_094139144.1">
    <property type="nucleotide sequence ID" value="NZ_CP010553.1"/>
</dbReference>
<dbReference type="AlphaFoldDB" id="A0AAP8NKX5"/>
<dbReference type="SUPFAM" id="SSF51306">
    <property type="entry name" value="LexA/Signal peptidase"/>
    <property type="match status" value="1"/>
</dbReference>
<dbReference type="Proteomes" id="UP000235914">
    <property type="component" value="Unassembled WGS sequence"/>
</dbReference>
<dbReference type="InterPro" id="IPR015927">
    <property type="entry name" value="Peptidase_S24_S26A/B/C"/>
</dbReference>
<dbReference type="Pfam" id="PF00717">
    <property type="entry name" value="Peptidase_S24"/>
    <property type="match status" value="1"/>
</dbReference>
<comment type="caution">
    <text evidence="2">The sequence shown here is derived from an EMBL/GenBank/DDBJ whole genome shotgun (WGS) entry which is preliminary data.</text>
</comment>
<organism evidence="2 3">
    <name type="scientific">Akkermansia muciniphila</name>
    <dbReference type="NCBI Taxonomy" id="239935"/>
    <lineage>
        <taxon>Bacteria</taxon>
        <taxon>Pseudomonadati</taxon>
        <taxon>Verrucomicrobiota</taxon>
        <taxon>Verrucomicrobiia</taxon>
        <taxon>Verrucomicrobiales</taxon>
        <taxon>Akkermansiaceae</taxon>
        <taxon>Akkermansia</taxon>
    </lineage>
</organism>
<evidence type="ECO:0000313" key="2">
    <source>
        <dbReference type="EMBL" id="PNC53904.1"/>
    </source>
</evidence>
<dbReference type="EMBL" id="PJKN01000007">
    <property type="protein sequence ID" value="PNC53904.1"/>
    <property type="molecule type" value="Genomic_DNA"/>
</dbReference>
<protein>
    <recommendedName>
        <fullName evidence="1">Peptidase S24/S26A/S26B/S26C domain-containing protein</fullName>
    </recommendedName>
</protein>
<gene>
    <name evidence="2" type="ORF">CXU09_11495</name>
</gene>